<accession>A0A3T0ECD8</accession>
<dbReference type="PANTHER" id="PTHR44169:SF6">
    <property type="entry name" value="NADPH-DEPENDENT 1-ACYLDIHYDROXYACETONE PHOSPHATE REDUCTASE"/>
    <property type="match status" value="1"/>
</dbReference>
<dbReference type="GO" id="GO:0016491">
    <property type="term" value="F:oxidoreductase activity"/>
    <property type="evidence" value="ECO:0007669"/>
    <property type="project" value="UniProtKB-KW"/>
</dbReference>
<name>A0A3T0ECD8_9PROT</name>
<keyword evidence="2" id="KW-0560">Oxidoreductase</keyword>
<dbReference type="PRINTS" id="PR00081">
    <property type="entry name" value="GDHRDH"/>
</dbReference>
<dbReference type="Gene3D" id="3.40.50.720">
    <property type="entry name" value="NAD(P)-binding Rossmann-like Domain"/>
    <property type="match status" value="1"/>
</dbReference>
<dbReference type="Proteomes" id="UP000286954">
    <property type="component" value="Chromosome"/>
</dbReference>
<dbReference type="AlphaFoldDB" id="A0A3T0ECD8"/>
<proteinExistence type="inferred from homology"/>
<dbReference type="InterPro" id="IPR002347">
    <property type="entry name" value="SDR_fam"/>
</dbReference>
<evidence type="ECO:0000313" key="4">
    <source>
        <dbReference type="EMBL" id="AZU04958.1"/>
    </source>
</evidence>
<keyword evidence="5" id="KW-1185">Reference proteome</keyword>
<dbReference type="PRINTS" id="PR00080">
    <property type="entry name" value="SDRFAMILY"/>
</dbReference>
<dbReference type="InterPro" id="IPR020904">
    <property type="entry name" value="Sc_DH/Rdtase_CS"/>
</dbReference>
<protein>
    <submittedName>
        <fullName evidence="4">Short-chain dehydrogenase/reductase SDR</fullName>
    </submittedName>
</protein>
<evidence type="ECO:0000256" key="1">
    <source>
        <dbReference type="ARBA" id="ARBA00006484"/>
    </source>
</evidence>
<dbReference type="PROSITE" id="PS00061">
    <property type="entry name" value="ADH_SHORT"/>
    <property type="match status" value="1"/>
</dbReference>
<organism evidence="4 5">
    <name type="scientific">Glycocaulis alkaliphilus</name>
    <dbReference type="NCBI Taxonomy" id="1434191"/>
    <lineage>
        <taxon>Bacteria</taxon>
        <taxon>Pseudomonadati</taxon>
        <taxon>Pseudomonadota</taxon>
        <taxon>Alphaproteobacteria</taxon>
        <taxon>Maricaulales</taxon>
        <taxon>Maricaulaceae</taxon>
        <taxon>Glycocaulis</taxon>
    </lineage>
</organism>
<dbReference type="PANTHER" id="PTHR44169">
    <property type="entry name" value="NADPH-DEPENDENT 1-ACYLDIHYDROXYACETONE PHOSPHATE REDUCTASE"/>
    <property type="match status" value="1"/>
</dbReference>
<dbReference type="SUPFAM" id="SSF51735">
    <property type="entry name" value="NAD(P)-binding Rossmann-fold domains"/>
    <property type="match status" value="1"/>
</dbReference>
<gene>
    <name evidence="4" type="ORF">X907_2443</name>
</gene>
<reference evidence="4 5" key="1">
    <citation type="submission" date="2016-12" db="EMBL/GenBank/DDBJ databases">
        <title>The genome of dimorphic prosthecate Glycocaulis alkaliphilus 6b-8t, isolated from crude oil dictates its adaptability in petroleum environments.</title>
        <authorList>
            <person name="Wu X.-L."/>
            <person name="Geng S."/>
        </authorList>
    </citation>
    <scope>NUCLEOTIDE SEQUENCE [LARGE SCALE GENOMIC DNA]</scope>
    <source>
        <strain evidence="4 5">6B-8</strain>
    </source>
</reference>
<dbReference type="InterPro" id="IPR036291">
    <property type="entry name" value="NAD(P)-bd_dom_sf"/>
</dbReference>
<dbReference type="KEGG" id="gak:X907_2443"/>
<evidence type="ECO:0000313" key="5">
    <source>
        <dbReference type="Proteomes" id="UP000286954"/>
    </source>
</evidence>
<comment type="similarity">
    <text evidence="1 3">Belongs to the short-chain dehydrogenases/reductases (SDR) family.</text>
</comment>
<sequence>MNDLVRSALVTGASTGIGRACVEKFVAEGWQVFASVRKAEDGERLKSEIGEAVIPLLFDVTDGPAIARAADEMREALMGATLGALVNNAGIAVAGPLLHLPIEEMEKQMDVNVTGQLRVVQAFGPLLGTDRSLSGAPGRIVNISSVAGFSAAPFVVPYACSKFALEAFTQGLRRELTPYGIDVVAINPGPIATPIWDKAESVDPEQYAQTDYIKPIRRLVNYMLERGRKGLPPSAVADAVWAAVTSPKPKLNTIVTPEPFTQWLLGIMPRRMADRIITRRLGLTPQALNTRGQ</sequence>
<dbReference type="RefSeq" id="WP_127568341.1">
    <property type="nucleotide sequence ID" value="NZ_BMFB01000001.1"/>
</dbReference>
<dbReference type="OrthoDB" id="9793825at2"/>
<dbReference type="Pfam" id="PF00106">
    <property type="entry name" value="adh_short"/>
    <property type="match status" value="1"/>
</dbReference>
<evidence type="ECO:0000256" key="3">
    <source>
        <dbReference type="RuleBase" id="RU000363"/>
    </source>
</evidence>
<dbReference type="EMBL" id="CP018911">
    <property type="protein sequence ID" value="AZU04958.1"/>
    <property type="molecule type" value="Genomic_DNA"/>
</dbReference>
<evidence type="ECO:0000256" key="2">
    <source>
        <dbReference type="ARBA" id="ARBA00023002"/>
    </source>
</evidence>